<evidence type="ECO:0000256" key="1">
    <source>
        <dbReference type="SAM" id="SignalP"/>
    </source>
</evidence>
<gene>
    <name evidence="2" type="ORF">DF286_11170</name>
</gene>
<proteinExistence type="predicted"/>
<comment type="caution">
    <text evidence="2">The sequence shown here is derived from an EMBL/GenBank/DDBJ whole genome shotgun (WGS) entry which is preliminary data.</text>
</comment>
<dbReference type="AlphaFoldDB" id="A0A2U2J4U6"/>
<evidence type="ECO:0000313" key="3">
    <source>
        <dbReference type="Proteomes" id="UP000245916"/>
    </source>
</evidence>
<dbReference type="Pfam" id="PF05960">
    <property type="entry name" value="DUF885"/>
    <property type="match status" value="1"/>
</dbReference>
<name>A0A2U2J4U6_9SPHN</name>
<dbReference type="PANTHER" id="PTHR33361">
    <property type="entry name" value="GLR0591 PROTEIN"/>
    <property type="match status" value="1"/>
</dbReference>
<sequence>MDRRSFILSASTVSAIALMGGGVARAAFAQGGTQASPAEAKLASVMDRMFYNFIDTTPEFATVLGLDKGPRAALKSKLSDYSKAEAARQLAVAKGFQTELKAIDRGSLSEASRLHYDCVTYLGNNIVEGGERFPYGNNGIGYTPFVISQQDGAYQGVPDFLDSQHAIRDKADADAYLARLSAFSTVLDQNSERARADAALGAIAPSFCLDTALDQLKALRNQPAAETVLVASIARRAKEANVAGDHAAQAEKIVSEKVFAALDRQIALVEEMRAKATDDAGVWRLPDGAEYYAASVRASTTTSMTPEEVHQLGVDQVADISGRIDTILKEQGMSSGTVGERMVALNKDPKQLYPNTDEGRAALLASLNEQMKELDAMLPRAFATLPKADIEVVRVPEFIQDGASNGYYNSAALDGSRPAYYYINLKDTHDWPKYTLPSLTYHEASPGHHLQISLAMESPATPMLLKLSPFGAYTEGWGLYAETLADEMGAYEGDPLGRVGMLQSLLFRAARLVVDTGIHHKRWGRDQAVDYMVSTIGFPRPRTIREIDRYCVSPGQATSYKVGHTMWTKVRGKAEAALGPRFDIRQYHQILLKGAMPLTVLEREVDDWVRTQIA</sequence>
<keyword evidence="3" id="KW-1185">Reference proteome</keyword>
<dbReference type="EMBL" id="QFFF01000001">
    <property type="protein sequence ID" value="PWG03366.1"/>
    <property type="molecule type" value="Genomic_DNA"/>
</dbReference>
<reference evidence="2 3" key="1">
    <citation type="submission" date="2018-05" db="EMBL/GenBank/DDBJ databases">
        <title>Genome of Sphingosinicella humi QZX222.</title>
        <authorList>
            <person name="Qiao Z."/>
            <person name="Wang G."/>
        </authorList>
    </citation>
    <scope>NUCLEOTIDE SEQUENCE [LARGE SCALE GENOMIC DNA]</scope>
    <source>
        <strain evidence="2 3">QZX222</strain>
    </source>
</reference>
<dbReference type="InterPro" id="IPR010281">
    <property type="entry name" value="DUF885"/>
</dbReference>
<dbReference type="OrthoDB" id="9763405at2"/>
<feature type="signal peptide" evidence="1">
    <location>
        <begin position="1"/>
        <end position="29"/>
    </location>
</feature>
<dbReference type="PANTHER" id="PTHR33361:SF2">
    <property type="entry name" value="DUF885 DOMAIN-CONTAINING PROTEIN"/>
    <property type="match status" value="1"/>
</dbReference>
<organism evidence="2 3">
    <name type="scientific">Allosphingosinicella humi</name>
    <dbReference type="NCBI Taxonomy" id="2068657"/>
    <lineage>
        <taxon>Bacteria</taxon>
        <taxon>Pseudomonadati</taxon>
        <taxon>Pseudomonadota</taxon>
        <taxon>Alphaproteobacteria</taxon>
        <taxon>Sphingomonadales</taxon>
        <taxon>Sphingomonadaceae</taxon>
        <taxon>Allosphingosinicella</taxon>
    </lineage>
</organism>
<dbReference type="RefSeq" id="WP_109271504.1">
    <property type="nucleotide sequence ID" value="NZ_QFFF01000001.1"/>
</dbReference>
<dbReference type="Proteomes" id="UP000245916">
    <property type="component" value="Unassembled WGS sequence"/>
</dbReference>
<evidence type="ECO:0000313" key="2">
    <source>
        <dbReference type="EMBL" id="PWG03366.1"/>
    </source>
</evidence>
<feature type="chain" id="PRO_5015570627" evidence="1">
    <location>
        <begin position="30"/>
        <end position="614"/>
    </location>
</feature>
<keyword evidence="1" id="KW-0732">Signal</keyword>
<accession>A0A2U2J4U6</accession>
<protein>
    <submittedName>
        <fullName evidence="2">DUF885 domain-containing protein</fullName>
    </submittedName>
</protein>